<dbReference type="RefSeq" id="WP_214358574.1">
    <property type="nucleotide sequence ID" value="NZ_JAFEJS010000008.1"/>
</dbReference>
<dbReference type="Proteomes" id="UP000773064">
    <property type="component" value="Unassembled WGS sequence"/>
</dbReference>
<evidence type="ECO:0000313" key="6">
    <source>
        <dbReference type="Proteomes" id="UP000773064"/>
    </source>
</evidence>
<proteinExistence type="predicted"/>
<feature type="domain" description="HTH luxR-type" evidence="4">
    <location>
        <begin position="43"/>
        <end position="108"/>
    </location>
</feature>
<keyword evidence="1" id="KW-0805">Transcription regulation</keyword>
<dbReference type="PROSITE" id="PS50043">
    <property type="entry name" value="HTH_LUXR_2"/>
    <property type="match status" value="1"/>
</dbReference>
<evidence type="ECO:0000313" key="5">
    <source>
        <dbReference type="EMBL" id="MBT1173320.1"/>
    </source>
</evidence>
<comment type="caution">
    <text evidence="5">The sequence shown here is derived from an EMBL/GenBank/DDBJ whole genome shotgun (WGS) entry which is preliminary data.</text>
</comment>
<keyword evidence="6" id="KW-1185">Reference proteome</keyword>
<keyword evidence="2" id="KW-0238">DNA-binding</keyword>
<accession>A0ABS5UR19</accession>
<evidence type="ECO:0000256" key="3">
    <source>
        <dbReference type="ARBA" id="ARBA00023163"/>
    </source>
</evidence>
<dbReference type="InterPro" id="IPR016032">
    <property type="entry name" value="Sig_transdc_resp-reg_C-effctor"/>
</dbReference>
<evidence type="ECO:0000256" key="2">
    <source>
        <dbReference type="ARBA" id="ARBA00023125"/>
    </source>
</evidence>
<dbReference type="Pfam" id="PF00196">
    <property type="entry name" value="GerE"/>
    <property type="match status" value="1"/>
</dbReference>
<dbReference type="InterPro" id="IPR000792">
    <property type="entry name" value="Tscrpt_reg_LuxR_C"/>
</dbReference>
<dbReference type="Gene3D" id="1.10.10.10">
    <property type="entry name" value="Winged helix-like DNA-binding domain superfamily/Winged helix DNA-binding domain"/>
    <property type="match status" value="1"/>
</dbReference>
<evidence type="ECO:0000256" key="1">
    <source>
        <dbReference type="ARBA" id="ARBA00023015"/>
    </source>
</evidence>
<keyword evidence="3" id="KW-0804">Transcription</keyword>
<protein>
    <submittedName>
        <fullName evidence="5">Helix-turn-helix transcriptional regulator</fullName>
    </submittedName>
</protein>
<dbReference type="EMBL" id="JAFEJS010000008">
    <property type="protein sequence ID" value="MBT1173320.1"/>
    <property type="molecule type" value="Genomic_DNA"/>
</dbReference>
<dbReference type="SMART" id="SM00421">
    <property type="entry name" value="HTH_LUXR"/>
    <property type="match status" value="1"/>
</dbReference>
<dbReference type="PANTHER" id="PTHR44688">
    <property type="entry name" value="DNA-BINDING TRANSCRIPTIONAL ACTIVATOR DEVR_DOSR"/>
    <property type="match status" value="1"/>
</dbReference>
<dbReference type="CDD" id="cd06170">
    <property type="entry name" value="LuxR_C_like"/>
    <property type="match status" value="1"/>
</dbReference>
<organism evidence="5 6">
    <name type="scientific">Bifidobacterium santillanense</name>
    <dbReference type="NCBI Taxonomy" id="2809028"/>
    <lineage>
        <taxon>Bacteria</taxon>
        <taxon>Bacillati</taxon>
        <taxon>Actinomycetota</taxon>
        <taxon>Actinomycetes</taxon>
        <taxon>Bifidobacteriales</taxon>
        <taxon>Bifidobacteriaceae</taxon>
        <taxon>Bifidobacterium</taxon>
    </lineage>
</organism>
<gene>
    <name evidence="5" type="ORF">JS528_08150</name>
</gene>
<name>A0ABS5UR19_9BIFI</name>
<evidence type="ECO:0000259" key="4">
    <source>
        <dbReference type="PROSITE" id="PS50043"/>
    </source>
</evidence>
<reference evidence="5 6" key="1">
    <citation type="journal article" date="2021" name="Environ. Microbiol.">
        <title>Genetic insights into the dark matter of the mammalian gut microbiota through targeted genome reconstruction.</title>
        <authorList>
            <person name="Lugli G.A."/>
            <person name="Alessandri G."/>
            <person name="Milani C."/>
            <person name="Viappiani A."/>
            <person name="Fontana F."/>
            <person name="Tarracchini C."/>
            <person name="Mancabelli L."/>
            <person name="Argentini C."/>
            <person name="Ruiz L."/>
            <person name="Margolles A."/>
            <person name="van Sinderen D."/>
            <person name="Turroni F."/>
            <person name="Ventura M."/>
        </authorList>
    </citation>
    <scope>NUCLEOTIDE SEQUENCE [LARGE SCALE GENOMIC DNA]</scope>
    <source>
        <strain evidence="5 6">MA2</strain>
    </source>
</reference>
<dbReference type="PANTHER" id="PTHR44688:SF16">
    <property type="entry name" value="DNA-BINDING TRANSCRIPTIONAL ACTIVATOR DEVR_DOSR"/>
    <property type="match status" value="1"/>
</dbReference>
<sequence length="110" mass="11934">MDIVDAVRQAAHGMPTAAQSEAGFRDAVSAHALPSGTVPARMSEDMKDSLSAREKDILRLYAQRLTTDEIAARLGIAKGSVFTYVHRAADKLGVTSRKEVLETCARYDLL</sequence>
<dbReference type="SUPFAM" id="SSF46894">
    <property type="entry name" value="C-terminal effector domain of the bipartite response regulators"/>
    <property type="match status" value="1"/>
</dbReference>
<dbReference type="InterPro" id="IPR036388">
    <property type="entry name" value="WH-like_DNA-bd_sf"/>
</dbReference>